<name>A0ABD0PX85_CIRMR</name>
<feature type="non-terminal residue" evidence="2">
    <location>
        <position position="66"/>
    </location>
</feature>
<evidence type="ECO:0000313" key="3">
    <source>
        <dbReference type="Proteomes" id="UP001529510"/>
    </source>
</evidence>
<dbReference type="EMBL" id="JAMKFB020000013">
    <property type="protein sequence ID" value="KAL0178634.1"/>
    <property type="molecule type" value="Genomic_DNA"/>
</dbReference>
<feature type="region of interest" description="Disordered" evidence="1">
    <location>
        <begin position="1"/>
        <end position="22"/>
    </location>
</feature>
<protein>
    <submittedName>
        <fullName evidence="2">Uncharacterized protein</fullName>
    </submittedName>
</protein>
<gene>
    <name evidence="2" type="ORF">M9458_027528</name>
</gene>
<dbReference type="AlphaFoldDB" id="A0ABD0PX85"/>
<feature type="non-terminal residue" evidence="2">
    <location>
        <position position="1"/>
    </location>
</feature>
<organism evidence="2 3">
    <name type="scientific">Cirrhinus mrigala</name>
    <name type="common">Mrigala</name>
    <dbReference type="NCBI Taxonomy" id="683832"/>
    <lineage>
        <taxon>Eukaryota</taxon>
        <taxon>Metazoa</taxon>
        <taxon>Chordata</taxon>
        <taxon>Craniata</taxon>
        <taxon>Vertebrata</taxon>
        <taxon>Euteleostomi</taxon>
        <taxon>Actinopterygii</taxon>
        <taxon>Neopterygii</taxon>
        <taxon>Teleostei</taxon>
        <taxon>Ostariophysi</taxon>
        <taxon>Cypriniformes</taxon>
        <taxon>Cyprinidae</taxon>
        <taxon>Labeoninae</taxon>
        <taxon>Labeonini</taxon>
        <taxon>Cirrhinus</taxon>
    </lineage>
</organism>
<comment type="caution">
    <text evidence="2">The sequence shown here is derived from an EMBL/GenBank/DDBJ whole genome shotgun (WGS) entry which is preliminary data.</text>
</comment>
<keyword evidence="3" id="KW-1185">Reference proteome</keyword>
<feature type="compositionally biased region" description="Low complexity" evidence="1">
    <location>
        <begin position="7"/>
        <end position="22"/>
    </location>
</feature>
<dbReference type="Proteomes" id="UP001529510">
    <property type="component" value="Unassembled WGS sequence"/>
</dbReference>
<sequence>HVWWRMSARTPVRRPSPSSTSSLVARVPKVTASMQLAWQTSQRKSFSLAIRRPVSLRGAPCLSGFS</sequence>
<reference evidence="2 3" key="1">
    <citation type="submission" date="2024-05" db="EMBL/GenBank/DDBJ databases">
        <title>Genome sequencing and assembly of Indian major carp, Cirrhinus mrigala (Hamilton, 1822).</title>
        <authorList>
            <person name="Mohindra V."/>
            <person name="Chowdhury L.M."/>
            <person name="Lal K."/>
            <person name="Jena J.K."/>
        </authorList>
    </citation>
    <scope>NUCLEOTIDE SEQUENCE [LARGE SCALE GENOMIC DNA]</scope>
    <source>
        <strain evidence="2">CM1030</strain>
        <tissue evidence="2">Blood</tissue>
    </source>
</reference>
<evidence type="ECO:0000256" key="1">
    <source>
        <dbReference type="SAM" id="MobiDB-lite"/>
    </source>
</evidence>
<proteinExistence type="predicted"/>
<evidence type="ECO:0000313" key="2">
    <source>
        <dbReference type="EMBL" id="KAL0178634.1"/>
    </source>
</evidence>
<accession>A0ABD0PX85</accession>